<comment type="caution">
    <text evidence="1">The sequence shown here is derived from an EMBL/GenBank/DDBJ whole genome shotgun (WGS) entry which is preliminary data.</text>
</comment>
<organism evidence="1 2">
    <name type="scientific">Enterobacter hormaechei</name>
    <dbReference type="NCBI Taxonomy" id="158836"/>
    <lineage>
        <taxon>Bacteria</taxon>
        <taxon>Pseudomonadati</taxon>
        <taxon>Pseudomonadota</taxon>
        <taxon>Gammaproteobacteria</taxon>
        <taxon>Enterobacterales</taxon>
        <taxon>Enterobacteriaceae</taxon>
        <taxon>Enterobacter</taxon>
        <taxon>Enterobacter cloacae complex</taxon>
    </lineage>
</organism>
<dbReference type="RefSeq" id="WP_063162191.1">
    <property type="nucleotide sequence ID" value="NZ_CP135494.1"/>
</dbReference>
<dbReference type="EMBL" id="FJYW01000016">
    <property type="protein sequence ID" value="CZY31469.1"/>
    <property type="molecule type" value="Genomic_DNA"/>
</dbReference>
<evidence type="ECO:0000313" key="1">
    <source>
        <dbReference type="EMBL" id="CZY31469.1"/>
    </source>
</evidence>
<reference evidence="1 2" key="1">
    <citation type="submission" date="2016-03" db="EMBL/GenBank/DDBJ databases">
        <authorList>
            <consortium name="Pathogen Informatics"/>
        </authorList>
    </citation>
    <scope>NUCLEOTIDE SEQUENCE [LARGE SCALE GENOMIC DNA]</scope>
    <source>
        <strain evidence="2">e1424</strain>
    </source>
</reference>
<protein>
    <recommendedName>
        <fullName evidence="3">Apea-like HEPN domain-containing protein</fullName>
    </recommendedName>
</protein>
<accession>A0A822X6E0</accession>
<gene>
    <name evidence="1" type="ORF">SAMEA2273352_04690</name>
</gene>
<proteinExistence type="predicted"/>
<dbReference type="Proteomes" id="UP000076205">
    <property type="component" value="Unassembled WGS sequence"/>
</dbReference>
<sequence length="312" mass="35862">MEKEYSKDRLLDLTAHFERRKQYASEKIKHLREQHEICFALSGLTFSKSPYIFEGIGVLREVLYPPGEIELAAALKNKSLLSPIARHMPALTHELALQCCNSTFQQTELNIGWWILSAIRCRTLIEVLVPAVANVSWDVFPAMNSNSCEVQLLEDVPATRRIDTVKELSLEALDWVQQYLENWITLLEFPAFRLAIDSLTTHNQHANLRMSAAALWAGIEALFGINSELRFRLAIMAAAYLEERGVQRLEAYRRIKKLYDYRSKAVHGGVTSDHHLVEHIIEVRKLLSQLVCRMTELGRMPTVEDYEERLLT</sequence>
<name>A0A822X6E0_9ENTR</name>
<dbReference type="AlphaFoldDB" id="A0A822X6E0"/>
<evidence type="ECO:0008006" key="3">
    <source>
        <dbReference type="Google" id="ProtNLM"/>
    </source>
</evidence>
<evidence type="ECO:0000313" key="2">
    <source>
        <dbReference type="Proteomes" id="UP000076205"/>
    </source>
</evidence>